<reference evidence="1" key="1">
    <citation type="journal article" date="2020" name="Nature">
        <title>Giant virus diversity and host interactions through global metagenomics.</title>
        <authorList>
            <person name="Schulz F."/>
            <person name="Roux S."/>
            <person name="Paez-Espino D."/>
            <person name="Jungbluth S."/>
            <person name="Walsh D.A."/>
            <person name="Denef V.J."/>
            <person name="McMahon K.D."/>
            <person name="Konstantinidis K.T."/>
            <person name="Eloe-Fadrosh E.A."/>
            <person name="Kyrpides N.C."/>
            <person name="Woyke T."/>
        </authorList>
    </citation>
    <scope>NUCLEOTIDE SEQUENCE</scope>
    <source>
        <strain evidence="1">GVMAG-M-3300023184-101</strain>
    </source>
</reference>
<organism evidence="1">
    <name type="scientific">viral metagenome</name>
    <dbReference type="NCBI Taxonomy" id="1070528"/>
    <lineage>
        <taxon>unclassified sequences</taxon>
        <taxon>metagenomes</taxon>
        <taxon>organismal metagenomes</taxon>
    </lineage>
</organism>
<proteinExistence type="predicted"/>
<evidence type="ECO:0000313" key="1">
    <source>
        <dbReference type="EMBL" id="QHT79434.1"/>
    </source>
</evidence>
<dbReference type="EMBL" id="MN739949">
    <property type="protein sequence ID" value="QHT79434.1"/>
    <property type="molecule type" value="Genomic_DNA"/>
</dbReference>
<name>A0A6C0HG52_9ZZZZ</name>
<accession>A0A6C0HG52</accession>
<sequence>MFGDHKNVEVTVVKSTTGDIQNTDHYRSSTANSYNKCIRELADKFPAEIIEQAIKAIDRHDQNNFDESVDLGNVTKFNEDTGEQYIAGKHVLRIVGKYEFKWFAHCKCVEMWIELR</sequence>
<dbReference type="AlphaFoldDB" id="A0A6C0HG52"/>
<protein>
    <submittedName>
        <fullName evidence="1">Uncharacterized protein</fullName>
    </submittedName>
</protein>